<dbReference type="PANTHER" id="PTHR30349">
    <property type="entry name" value="PHAGE INTEGRASE-RELATED"/>
    <property type="match status" value="1"/>
</dbReference>
<feature type="compositionally biased region" description="Low complexity" evidence="6">
    <location>
        <begin position="191"/>
        <end position="200"/>
    </location>
</feature>
<evidence type="ECO:0000313" key="10">
    <source>
        <dbReference type="Proteomes" id="UP000655751"/>
    </source>
</evidence>
<keyword evidence="10" id="KW-1185">Reference proteome</keyword>
<evidence type="ECO:0000256" key="3">
    <source>
        <dbReference type="ARBA" id="ARBA00023125"/>
    </source>
</evidence>
<evidence type="ECO:0000256" key="5">
    <source>
        <dbReference type="PROSITE-ProRule" id="PRU01248"/>
    </source>
</evidence>
<dbReference type="InterPro" id="IPR004107">
    <property type="entry name" value="Integrase_SAM-like_N"/>
</dbReference>
<dbReference type="PANTHER" id="PTHR30349:SF64">
    <property type="entry name" value="PROPHAGE INTEGRASE INTD-RELATED"/>
    <property type="match status" value="1"/>
</dbReference>
<dbReference type="InterPro" id="IPR002104">
    <property type="entry name" value="Integrase_catalytic"/>
</dbReference>
<dbReference type="PROSITE" id="PS51900">
    <property type="entry name" value="CB"/>
    <property type="match status" value="1"/>
</dbReference>
<comment type="caution">
    <text evidence="9">The sequence shown here is derived from an EMBL/GenBank/DDBJ whole genome shotgun (WGS) entry which is preliminary data.</text>
</comment>
<dbReference type="GO" id="GO:0015074">
    <property type="term" value="P:DNA integration"/>
    <property type="evidence" value="ECO:0007669"/>
    <property type="project" value="UniProtKB-KW"/>
</dbReference>
<proteinExistence type="inferred from homology"/>
<evidence type="ECO:0000256" key="4">
    <source>
        <dbReference type="ARBA" id="ARBA00023172"/>
    </source>
</evidence>
<dbReference type="Pfam" id="PF00589">
    <property type="entry name" value="Phage_integrase"/>
    <property type="match status" value="1"/>
</dbReference>
<dbReference type="PROSITE" id="PS51898">
    <property type="entry name" value="TYR_RECOMBINASE"/>
    <property type="match status" value="1"/>
</dbReference>
<dbReference type="GO" id="GO:0006310">
    <property type="term" value="P:DNA recombination"/>
    <property type="evidence" value="ECO:0007669"/>
    <property type="project" value="UniProtKB-KW"/>
</dbReference>
<dbReference type="CDD" id="cd01189">
    <property type="entry name" value="INT_ICEBs1_C_like"/>
    <property type="match status" value="1"/>
</dbReference>
<dbReference type="RefSeq" id="WP_196151066.1">
    <property type="nucleotide sequence ID" value="NZ_JADMLG010000008.1"/>
</dbReference>
<feature type="domain" description="Core-binding (CB)" evidence="8">
    <location>
        <begin position="85"/>
        <end position="168"/>
    </location>
</feature>
<sequence>MSDVVRGAGKPYKETRVIKKKNRQTGEIAKTTKVLWCIAIELDPLPNADRNRKVIRRSSRNAVIKAKNDFLNDVAAGVPVKRSSMTVEQWLTYWLPQIAKPRMRPGPYGSYRSMVKCNITPHIGTKKLTKLEPKDIRHMLKEIRAAGLSPRTAQVAYNVLHIAMDDARREPGLGVHGNVVELVNKPRVAKANSQDAAAKALPTGRGRKQRSRAALTSEQARKVIRVALDKRDPLAVRWALALLTGARQGECLGITRDHVNLDTGTIDLSWALQRVPLKRKKGEPLPEQDVYAVEDYDIEPGFEIRPVYRGIALVRPKTDTSKRAIPLPAPLLLLLTAHLNALPPTRCGLLFVDEEGRPLSPERDRREWAQALANAGAPDIVLHAARHTTATLLLEANVPEDVRMAIMGHSSAAAQRLYAHADTGVKRAGLAALNDLLPVQEGPSELAA</sequence>
<dbReference type="Gene3D" id="1.10.150.130">
    <property type="match status" value="1"/>
</dbReference>
<evidence type="ECO:0000256" key="1">
    <source>
        <dbReference type="ARBA" id="ARBA00008857"/>
    </source>
</evidence>
<reference evidence="9" key="1">
    <citation type="submission" date="2020-11" db="EMBL/GenBank/DDBJ databases">
        <title>Nocardia NEAU-351.nov., a novel actinomycete isolated from the cow dung.</title>
        <authorList>
            <person name="Zhang X."/>
        </authorList>
    </citation>
    <scope>NUCLEOTIDE SEQUENCE</scope>
    <source>
        <strain evidence="9">NEAU-351</strain>
    </source>
</reference>
<accession>A0A931IC97</accession>
<dbReference type="InterPro" id="IPR010998">
    <property type="entry name" value="Integrase_recombinase_N"/>
</dbReference>
<dbReference type="Proteomes" id="UP000655751">
    <property type="component" value="Unassembled WGS sequence"/>
</dbReference>
<evidence type="ECO:0000256" key="2">
    <source>
        <dbReference type="ARBA" id="ARBA00022908"/>
    </source>
</evidence>
<comment type="similarity">
    <text evidence="1">Belongs to the 'phage' integrase family.</text>
</comment>
<name>A0A931IC97_9NOCA</name>
<dbReference type="SUPFAM" id="SSF56349">
    <property type="entry name" value="DNA breaking-rejoining enzymes"/>
    <property type="match status" value="1"/>
</dbReference>
<feature type="domain" description="Tyr recombinase" evidence="7">
    <location>
        <begin position="210"/>
        <end position="431"/>
    </location>
</feature>
<organism evidence="9 10">
    <name type="scientific">Nocardia bovistercoris</name>
    <dbReference type="NCBI Taxonomy" id="2785916"/>
    <lineage>
        <taxon>Bacteria</taxon>
        <taxon>Bacillati</taxon>
        <taxon>Actinomycetota</taxon>
        <taxon>Actinomycetes</taxon>
        <taxon>Mycobacteriales</taxon>
        <taxon>Nocardiaceae</taxon>
        <taxon>Nocardia</taxon>
    </lineage>
</organism>
<gene>
    <name evidence="9" type="ORF">IT779_21035</name>
</gene>
<protein>
    <submittedName>
        <fullName evidence="9">Site-specific integrase</fullName>
    </submittedName>
</protein>
<dbReference type="InterPro" id="IPR050090">
    <property type="entry name" value="Tyrosine_recombinase_XerCD"/>
</dbReference>
<keyword evidence="4" id="KW-0233">DNA recombination</keyword>
<dbReference type="InterPro" id="IPR044068">
    <property type="entry name" value="CB"/>
</dbReference>
<dbReference type="EMBL" id="JADMLG010000008">
    <property type="protein sequence ID" value="MBH0778769.1"/>
    <property type="molecule type" value="Genomic_DNA"/>
</dbReference>
<dbReference type="Gene3D" id="1.10.443.10">
    <property type="entry name" value="Intergrase catalytic core"/>
    <property type="match status" value="1"/>
</dbReference>
<feature type="region of interest" description="Disordered" evidence="6">
    <location>
        <begin position="191"/>
        <end position="214"/>
    </location>
</feature>
<dbReference type="InterPro" id="IPR011010">
    <property type="entry name" value="DNA_brk_join_enz"/>
</dbReference>
<evidence type="ECO:0000256" key="6">
    <source>
        <dbReference type="SAM" id="MobiDB-lite"/>
    </source>
</evidence>
<evidence type="ECO:0000259" key="7">
    <source>
        <dbReference type="PROSITE" id="PS51898"/>
    </source>
</evidence>
<evidence type="ECO:0000259" key="8">
    <source>
        <dbReference type="PROSITE" id="PS51900"/>
    </source>
</evidence>
<dbReference type="AlphaFoldDB" id="A0A931IC97"/>
<dbReference type="InterPro" id="IPR013762">
    <property type="entry name" value="Integrase-like_cat_sf"/>
</dbReference>
<keyword evidence="3 5" id="KW-0238">DNA-binding</keyword>
<keyword evidence="2" id="KW-0229">DNA integration</keyword>
<dbReference type="Pfam" id="PF14659">
    <property type="entry name" value="Phage_int_SAM_3"/>
    <property type="match status" value="1"/>
</dbReference>
<evidence type="ECO:0000313" key="9">
    <source>
        <dbReference type="EMBL" id="MBH0778769.1"/>
    </source>
</evidence>
<dbReference type="GO" id="GO:0003677">
    <property type="term" value="F:DNA binding"/>
    <property type="evidence" value="ECO:0007669"/>
    <property type="project" value="UniProtKB-UniRule"/>
</dbReference>